<dbReference type="Pfam" id="PF03087">
    <property type="entry name" value="BPS1"/>
    <property type="match status" value="2"/>
</dbReference>
<sequence length="153" mass="18090">MPSRNSSMLHRRMSSEVSIANEIVKYMNIRKELKKAIRNCLKDVKTSDKNEKFDAIDFDEALNSLVFHEKKTGFNMMQMENLRSDIVKLEFEIHDLNKVLDLLYRLLVKTRATFLNVLSKEITIDKPPFVYQCIKIFLGNETFSFTYKFSFLF</sequence>
<keyword evidence="2" id="KW-1185">Reference proteome</keyword>
<comment type="caution">
    <text evidence="1">The sequence shown here is derived from an EMBL/GenBank/DDBJ whole genome shotgun (WGS) entry which is preliminary data.</text>
</comment>
<dbReference type="GO" id="GO:0048367">
    <property type="term" value="P:shoot system development"/>
    <property type="evidence" value="ECO:0007669"/>
    <property type="project" value="InterPro"/>
</dbReference>
<organism evidence="1 2">
    <name type="scientific">Carnegiea gigantea</name>
    <dbReference type="NCBI Taxonomy" id="171969"/>
    <lineage>
        <taxon>Eukaryota</taxon>
        <taxon>Viridiplantae</taxon>
        <taxon>Streptophyta</taxon>
        <taxon>Embryophyta</taxon>
        <taxon>Tracheophyta</taxon>
        <taxon>Spermatophyta</taxon>
        <taxon>Magnoliopsida</taxon>
        <taxon>eudicotyledons</taxon>
        <taxon>Gunneridae</taxon>
        <taxon>Pentapetalae</taxon>
        <taxon>Caryophyllales</taxon>
        <taxon>Cactineae</taxon>
        <taxon>Cactaceae</taxon>
        <taxon>Cactoideae</taxon>
        <taxon>Echinocereeae</taxon>
        <taxon>Carnegiea</taxon>
    </lineage>
</organism>
<dbReference type="Proteomes" id="UP001153076">
    <property type="component" value="Unassembled WGS sequence"/>
</dbReference>
<dbReference type="GO" id="GO:0048364">
    <property type="term" value="P:root development"/>
    <property type="evidence" value="ECO:0007669"/>
    <property type="project" value="InterPro"/>
</dbReference>
<dbReference type="AlphaFoldDB" id="A0A9Q1JGL6"/>
<evidence type="ECO:0000313" key="2">
    <source>
        <dbReference type="Proteomes" id="UP001153076"/>
    </source>
</evidence>
<evidence type="ECO:0000313" key="1">
    <source>
        <dbReference type="EMBL" id="KAJ8424082.1"/>
    </source>
</evidence>
<protein>
    <submittedName>
        <fullName evidence="1">Uncharacterized protein</fullName>
    </submittedName>
</protein>
<proteinExistence type="predicted"/>
<dbReference type="OrthoDB" id="1701699at2759"/>
<gene>
    <name evidence="1" type="ORF">Cgig2_025235</name>
</gene>
<dbReference type="InterPro" id="IPR004320">
    <property type="entry name" value="BPS1_pln"/>
</dbReference>
<name>A0A9Q1JGL6_9CARY</name>
<dbReference type="EMBL" id="JAKOGI010001781">
    <property type="protein sequence ID" value="KAJ8424082.1"/>
    <property type="molecule type" value="Genomic_DNA"/>
</dbReference>
<accession>A0A9Q1JGL6</accession>
<reference evidence="1" key="1">
    <citation type="submission" date="2022-04" db="EMBL/GenBank/DDBJ databases">
        <title>Carnegiea gigantea Genome sequencing and assembly v2.</title>
        <authorList>
            <person name="Copetti D."/>
            <person name="Sanderson M.J."/>
            <person name="Burquez A."/>
            <person name="Wojciechowski M.F."/>
        </authorList>
    </citation>
    <scope>NUCLEOTIDE SEQUENCE</scope>
    <source>
        <strain evidence="1">SGP5-SGP5p</strain>
        <tissue evidence="1">Aerial part</tissue>
    </source>
</reference>